<evidence type="ECO:0000256" key="1">
    <source>
        <dbReference type="ARBA" id="ARBA00004651"/>
    </source>
</evidence>
<dbReference type="Proteomes" id="UP000468928">
    <property type="component" value="Unassembled WGS sequence"/>
</dbReference>
<evidence type="ECO:0000256" key="4">
    <source>
        <dbReference type="ARBA" id="ARBA00022989"/>
    </source>
</evidence>
<dbReference type="SUPFAM" id="SSF103473">
    <property type="entry name" value="MFS general substrate transporter"/>
    <property type="match status" value="1"/>
</dbReference>
<dbReference type="GO" id="GO:0022857">
    <property type="term" value="F:transmembrane transporter activity"/>
    <property type="evidence" value="ECO:0007669"/>
    <property type="project" value="InterPro"/>
</dbReference>
<organism evidence="7 9">
    <name type="scientific">Nocardia cyriacigeorgica</name>
    <dbReference type="NCBI Taxonomy" id="135487"/>
    <lineage>
        <taxon>Bacteria</taxon>
        <taxon>Bacillati</taxon>
        <taxon>Actinomycetota</taxon>
        <taxon>Actinomycetes</taxon>
        <taxon>Mycobacteriales</taxon>
        <taxon>Nocardiaceae</taxon>
        <taxon>Nocardia</taxon>
    </lineage>
</organism>
<evidence type="ECO:0000256" key="2">
    <source>
        <dbReference type="ARBA" id="ARBA00022475"/>
    </source>
</evidence>
<proteinExistence type="predicted"/>
<feature type="transmembrane region" description="Helical" evidence="6">
    <location>
        <begin position="99"/>
        <end position="118"/>
    </location>
</feature>
<dbReference type="EMBL" id="JAAGUX010000024">
    <property type="protein sequence ID" value="NEW57008.1"/>
    <property type="molecule type" value="Genomic_DNA"/>
</dbReference>
<dbReference type="Proteomes" id="UP000470876">
    <property type="component" value="Unassembled WGS sequence"/>
</dbReference>
<accession>A0A6P1DB90</accession>
<keyword evidence="10" id="KW-1185">Reference proteome</keyword>
<gene>
    <name evidence="7" type="ORF">GV789_26885</name>
    <name evidence="8" type="ORF">GV794_15280</name>
</gene>
<evidence type="ECO:0000313" key="8">
    <source>
        <dbReference type="EMBL" id="NEW57008.1"/>
    </source>
</evidence>
<name>A0A6P1DB90_9NOCA</name>
<comment type="subcellular location">
    <subcellularLocation>
        <location evidence="1">Cell membrane</location>
        <topology evidence="1">Multi-pass membrane protein</topology>
    </subcellularLocation>
</comment>
<feature type="transmembrane region" description="Helical" evidence="6">
    <location>
        <begin position="75"/>
        <end position="93"/>
    </location>
</feature>
<dbReference type="GO" id="GO:0005886">
    <property type="term" value="C:plasma membrane"/>
    <property type="evidence" value="ECO:0007669"/>
    <property type="project" value="UniProtKB-SubCell"/>
</dbReference>
<keyword evidence="5 6" id="KW-0472">Membrane</keyword>
<keyword evidence="4 6" id="KW-1133">Transmembrane helix</keyword>
<evidence type="ECO:0000256" key="6">
    <source>
        <dbReference type="SAM" id="Phobius"/>
    </source>
</evidence>
<keyword evidence="2" id="KW-1003">Cell membrane</keyword>
<feature type="transmembrane region" description="Helical" evidence="6">
    <location>
        <begin position="7"/>
        <end position="32"/>
    </location>
</feature>
<dbReference type="PANTHER" id="PTHR23513:SF6">
    <property type="entry name" value="MAJOR FACILITATOR SUPERFAMILY ASSOCIATED DOMAIN-CONTAINING PROTEIN"/>
    <property type="match status" value="1"/>
</dbReference>
<dbReference type="AlphaFoldDB" id="A0A6P1DB90"/>
<protein>
    <submittedName>
        <fullName evidence="7">MFS transporter</fullName>
    </submittedName>
</protein>
<dbReference type="EMBL" id="JAAGUZ010000116">
    <property type="protein sequence ID" value="NEW48025.1"/>
    <property type="molecule type" value="Genomic_DNA"/>
</dbReference>
<sequence>MLTYAQLCAVVTVQTLCAIFGGSIMLTTPLLALLMLRELGFAPWQYGLSLGLPCLGGLVGSLCAPRLVAAFGERAVLLGFGALRTCWLVPLLVAGPDLLGLIVLITTETVLLFCAGIFNPVFTTFRMNNTADDHMARVGTAWSVSSKCAQPVFIAFGGVLAAATSLRFAIGFAAVTVIAGSLMLPWRHIERSDR</sequence>
<feature type="transmembrane region" description="Helical" evidence="6">
    <location>
        <begin position="139"/>
        <end position="162"/>
    </location>
</feature>
<evidence type="ECO:0000256" key="3">
    <source>
        <dbReference type="ARBA" id="ARBA00022692"/>
    </source>
</evidence>
<evidence type="ECO:0000313" key="7">
    <source>
        <dbReference type="EMBL" id="NEW48025.1"/>
    </source>
</evidence>
<feature type="transmembrane region" description="Helical" evidence="6">
    <location>
        <begin position="44"/>
        <end position="63"/>
    </location>
</feature>
<feature type="transmembrane region" description="Helical" evidence="6">
    <location>
        <begin position="168"/>
        <end position="186"/>
    </location>
</feature>
<reference evidence="9 10" key="1">
    <citation type="submission" date="2020-01" db="EMBL/GenBank/DDBJ databases">
        <title>Genetics and antimicrobial susceptibilities of Nocardia species isolated from the soil; a comparison with species isolated from humans.</title>
        <authorList>
            <person name="Carrasco G."/>
            <person name="Monzon S."/>
            <person name="Sansegundo M."/>
            <person name="Garcia E."/>
            <person name="Garrido N."/>
            <person name="Medina M.J."/>
            <person name="Villalon P."/>
            <person name="Ramirez-Arocha A.C."/>
            <person name="Jimenez P."/>
            <person name="Cuesta I."/>
            <person name="Valdezate S."/>
        </authorList>
    </citation>
    <scope>NUCLEOTIDE SEQUENCE [LARGE SCALE GENOMIC DNA]</scope>
    <source>
        <strain evidence="7 9">CNM20110639</strain>
        <strain evidence="8 10">CNM20110649</strain>
    </source>
</reference>
<dbReference type="InterPro" id="IPR011701">
    <property type="entry name" value="MFS"/>
</dbReference>
<evidence type="ECO:0000313" key="10">
    <source>
        <dbReference type="Proteomes" id="UP000470876"/>
    </source>
</evidence>
<evidence type="ECO:0000313" key="9">
    <source>
        <dbReference type="Proteomes" id="UP000468928"/>
    </source>
</evidence>
<dbReference type="RefSeq" id="WP_163830269.1">
    <property type="nucleotide sequence ID" value="NZ_JAAGUX010000024.1"/>
</dbReference>
<dbReference type="PANTHER" id="PTHR23513">
    <property type="entry name" value="INTEGRAL MEMBRANE EFFLUX PROTEIN-RELATED"/>
    <property type="match status" value="1"/>
</dbReference>
<dbReference type="InterPro" id="IPR036259">
    <property type="entry name" value="MFS_trans_sf"/>
</dbReference>
<dbReference type="Gene3D" id="1.20.1250.20">
    <property type="entry name" value="MFS general substrate transporter like domains"/>
    <property type="match status" value="1"/>
</dbReference>
<comment type="caution">
    <text evidence="7">The sequence shown here is derived from an EMBL/GenBank/DDBJ whole genome shotgun (WGS) entry which is preliminary data.</text>
</comment>
<keyword evidence="3 6" id="KW-0812">Transmembrane</keyword>
<dbReference type="Pfam" id="PF07690">
    <property type="entry name" value="MFS_1"/>
    <property type="match status" value="1"/>
</dbReference>
<evidence type="ECO:0000256" key="5">
    <source>
        <dbReference type="ARBA" id="ARBA00023136"/>
    </source>
</evidence>